<dbReference type="GO" id="GO:0140662">
    <property type="term" value="F:ATP-dependent protein folding chaperone"/>
    <property type="evidence" value="ECO:0007669"/>
    <property type="project" value="InterPro"/>
</dbReference>
<keyword evidence="5" id="KW-0067">ATP-binding</keyword>
<evidence type="ECO:0000256" key="3">
    <source>
        <dbReference type="ARBA" id="ARBA00022729"/>
    </source>
</evidence>
<evidence type="ECO:0000256" key="1">
    <source>
        <dbReference type="ARBA" id="ARBA00004319"/>
    </source>
</evidence>
<protein>
    <recommendedName>
        <fullName evidence="7">Hypoxia up-regulated protein 1</fullName>
    </recommendedName>
</protein>
<keyword evidence="8" id="KW-1185">Reference proteome</keyword>
<comment type="similarity">
    <text evidence="2">Belongs to the heat shock protein 70 family.</text>
</comment>
<accession>A0A914R7B0</accession>
<sequence length="339" mass="38808">MLTLKVLENNDTFIKCETTIGTRKICPEHIAAALFEYIKEKVEEFEGSQRDRVMITIPSTLTDSQKDSTCVAAIIAKFDVVDFMPEPVAAAFGYLIDQPPTDHNFTFLLFDLGGGTLDICIFKYERNEIEIFCQNGNQNFGGRDFDNILIDYFSQKFFYDYGINDFGSKKYKLMLECQKIKEILSICDEALYVFPNNKSKMITSSFSLDIEEIVSSIEKTIEITRREFEELSTELLEKISTCVIDALEECKFKAENINKILLVGGGSRMPMIKELLKNMFPNSKHLCAKNPEEMIAVGAAYYSCYLASLLIEDKKMLELYCYLNESEEENEEEISSDEK</sequence>
<dbReference type="Proteomes" id="UP000887578">
    <property type="component" value="Unplaced"/>
</dbReference>
<evidence type="ECO:0000256" key="6">
    <source>
        <dbReference type="ARBA" id="ARBA00023186"/>
    </source>
</evidence>
<dbReference type="GO" id="GO:0005524">
    <property type="term" value="F:ATP binding"/>
    <property type="evidence" value="ECO:0007669"/>
    <property type="project" value="UniProtKB-KW"/>
</dbReference>
<evidence type="ECO:0000256" key="5">
    <source>
        <dbReference type="ARBA" id="ARBA00022840"/>
    </source>
</evidence>
<dbReference type="InterPro" id="IPR043129">
    <property type="entry name" value="ATPase_NBD"/>
</dbReference>
<evidence type="ECO:0000256" key="7">
    <source>
        <dbReference type="ARBA" id="ARBA00040503"/>
    </source>
</evidence>
<dbReference type="InterPro" id="IPR018181">
    <property type="entry name" value="Heat_shock_70_CS"/>
</dbReference>
<evidence type="ECO:0000256" key="4">
    <source>
        <dbReference type="ARBA" id="ARBA00022741"/>
    </source>
</evidence>
<dbReference type="PANTHER" id="PTHR45639:SF3">
    <property type="entry name" value="HYPOXIA UP-REGULATED PROTEIN 1"/>
    <property type="match status" value="1"/>
</dbReference>
<dbReference type="AlphaFoldDB" id="A0A914R7B0"/>
<dbReference type="PRINTS" id="PR00301">
    <property type="entry name" value="HEATSHOCK70"/>
</dbReference>
<dbReference type="SUPFAM" id="SSF53067">
    <property type="entry name" value="Actin-like ATPase domain"/>
    <property type="match status" value="2"/>
</dbReference>
<dbReference type="Gene3D" id="3.30.30.30">
    <property type="match status" value="1"/>
</dbReference>
<dbReference type="PROSITE" id="PS01036">
    <property type="entry name" value="HSP70_3"/>
    <property type="match status" value="1"/>
</dbReference>
<dbReference type="Gene3D" id="3.30.420.40">
    <property type="match status" value="2"/>
</dbReference>
<evidence type="ECO:0000313" key="9">
    <source>
        <dbReference type="WBParaSite" id="PDA_v2.g7457.t1"/>
    </source>
</evidence>
<evidence type="ECO:0000256" key="2">
    <source>
        <dbReference type="ARBA" id="ARBA00007381"/>
    </source>
</evidence>
<proteinExistence type="inferred from homology"/>
<dbReference type="Pfam" id="PF00012">
    <property type="entry name" value="HSP70"/>
    <property type="match status" value="1"/>
</dbReference>
<dbReference type="GO" id="GO:0005788">
    <property type="term" value="C:endoplasmic reticulum lumen"/>
    <property type="evidence" value="ECO:0007669"/>
    <property type="project" value="UniProtKB-SubCell"/>
</dbReference>
<keyword evidence="4" id="KW-0547">Nucleotide-binding</keyword>
<dbReference type="GO" id="GO:0034663">
    <property type="term" value="C:endoplasmic reticulum chaperone complex"/>
    <property type="evidence" value="ECO:0007669"/>
    <property type="project" value="TreeGrafter"/>
</dbReference>
<organism evidence="8 9">
    <name type="scientific">Panagrolaimus davidi</name>
    <dbReference type="NCBI Taxonomy" id="227884"/>
    <lineage>
        <taxon>Eukaryota</taxon>
        <taxon>Metazoa</taxon>
        <taxon>Ecdysozoa</taxon>
        <taxon>Nematoda</taxon>
        <taxon>Chromadorea</taxon>
        <taxon>Rhabditida</taxon>
        <taxon>Tylenchina</taxon>
        <taxon>Panagrolaimomorpha</taxon>
        <taxon>Panagrolaimoidea</taxon>
        <taxon>Panagrolaimidae</taxon>
        <taxon>Panagrolaimus</taxon>
    </lineage>
</organism>
<dbReference type="Gene3D" id="3.90.640.10">
    <property type="entry name" value="Actin, Chain A, domain 4"/>
    <property type="match status" value="1"/>
</dbReference>
<reference evidence="9" key="1">
    <citation type="submission" date="2022-11" db="UniProtKB">
        <authorList>
            <consortium name="WormBaseParasite"/>
        </authorList>
    </citation>
    <scope>IDENTIFICATION</scope>
</reference>
<dbReference type="PANTHER" id="PTHR45639">
    <property type="entry name" value="HSC70CB, ISOFORM G-RELATED"/>
    <property type="match status" value="1"/>
</dbReference>
<keyword evidence="3" id="KW-0732">Signal</keyword>
<keyword evidence="6" id="KW-0143">Chaperone</keyword>
<name>A0A914R7B0_9BILA</name>
<comment type="subcellular location">
    <subcellularLocation>
        <location evidence="1">Endoplasmic reticulum lumen</location>
    </subcellularLocation>
</comment>
<dbReference type="WBParaSite" id="PDA_v2.g7457.t1">
    <property type="protein sequence ID" value="PDA_v2.g7457.t1"/>
    <property type="gene ID" value="PDA_v2.g7457"/>
</dbReference>
<evidence type="ECO:0000313" key="8">
    <source>
        <dbReference type="Proteomes" id="UP000887578"/>
    </source>
</evidence>
<dbReference type="GO" id="GO:0030968">
    <property type="term" value="P:endoplasmic reticulum unfolded protein response"/>
    <property type="evidence" value="ECO:0007669"/>
    <property type="project" value="TreeGrafter"/>
</dbReference>
<dbReference type="InterPro" id="IPR013126">
    <property type="entry name" value="Hsp_70_fam"/>
</dbReference>